<sequence>MTTVVNEKNQVVNEEGLPFYDPIEALPPGDPKAVPRSLGVVLPFKRSEADRKRSKEERARWMDSVFNQLEEAEAEELAREEAELDAQQVNELERLKAEYGIDGEDEEDDNVGSSSNANRSTASSSKAGASSAGSAAKFSGMRRGFLNSKPKAAPTTTPSGPSKGKGVQCAVSEPLQVRERTIQPASSTSPAPAPSSPPSKPPIIKSAQSSDPIQELASTSTAPPVGSRLRFEDLSIADDDERNDDDEGEMDNEEEEEAEDDDDDDEDGGFNIEDWSSDEGYDSDDLQDLAPDLDADIDNAELAREYARARAGLLQSRALDEARRGQKAPERHGGEDIVPLNSSISDPSAHSSGSTRVSRFRASRLARAVNDFDTLLQGSKTGERNPLLVVPDLAPIRFPKQGDLVDASKPGVLVDNVDLDGESDEEEERLHEVMKARLAALEDQKEVAGVSKTVVERTSGSAPSIGRKATSVLAPGVERTEPAQEPASLPPKASPEDVTPKPVRKPTTIEPKYKPLSDDNIPTKPQPPQPTPVKEVRFAAETKAAPEETQAEPSEPAAPKVSRFKARKMAERGLS</sequence>
<dbReference type="AlphaFoldDB" id="A0A177TXE5"/>
<feature type="compositionally biased region" description="Acidic residues" evidence="1">
    <location>
        <begin position="235"/>
        <end position="268"/>
    </location>
</feature>
<feature type="compositionally biased region" description="Acidic residues" evidence="1">
    <location>
        <begin position="275"/>
        <end position="293"/>
    </location>
</feature>
<feature type="compositionally biased region" description="Acidic residues" evidence="1">
    <location>
        <begin position="101"/>
        <end position="110"/>
    </location>
</feature>
<reference evidence="2" key="2">
    <citation type="journal article" date="2019" name="IMA Fungus">
        <title>Genome sequencing and comparison of five Tilletia species to identify candidate genes for the detection of regulated species infecting wheat.</title>
        <authorList>
            <person name="Nguyen H.D.T."/>
            <person name="Sultana T."/>
            <person name="Kesanakurti P."/>
            <person name="Hambleton S."/>
        </authorList>
    </citation>
    <scope>NUCLEOTIDE SEQUENCE</scope>
    <source>
        <strain evidence="2">DAOMC 236416</strain>
    </source>
</reference>
<gene>
    <name evidence="2" type="ORF">A4X13_0g2550</name>
</gene>
<evidence type="ECO:0008006" key="4">
    <source>
        <dbReference type="Google" id="ProtNLM"/>
    </source>
</evidence>
<feature type="compositionally biased region" description="Pro residues" evidence="1">
    <location>
        <begin position="191"/>
        <end position="201"/>
    </location>
</feature>
<accession>A0A177TXE5</accession>
<keyword evidence="3" id="KW-1185">Reference proteome</keyword>
<evidence type="ECO:0000313" key="2">
    <source>
        <dbReference type="EMBL" id="KAE8257161.1"/>
    </source>
</evidence>
<name>A0A177TXE5_9BASI</name>
<comment type="caution">
    <text evidence="2">The sequence shown here is derived from an EMBL/GenBank/DDBJ whole genome shotgun (WGS) entry which is preliminary data.</text>
</comment>
<dbReference type="EMBL" id="LWDF02000123">
    <property type="protein sequence ID" value="KAE8257161.1"/>
    <property type="molecule type" value="Genomic_DNA"/>
</dbReference>
<proteinExistence type="predicted"/>
<feature type="region of interest" description="Disordered" evidence="1">
    <location>
        <begin position="74"/>
        <end position="293"/>
    </location>
</feature>
<feature type="compositionally biased region" description="Low complexity" evidence="1">
    <location>
        <begin position="113"/>
        <end position="137"/>
    </location>
</feature>
<feature type="region of interest" description="Disordered" evidence="1">
    <location>
        <begin position="315"/>
        <end position="357"/>
    </location>
</feature>
<feature type="compositionally biased region" description="Basic and acidic residues" evidence="1">
    <location>
        <begin position="534"/>
        <end position="546"/>
    </location>
</feature>
<protein>
    <recommendedName>
        <fullName evidence="4">DUF3835 domain-containing protein</fullName>
    </recommendedName>
</protein>
<feature type="region of interest" description="Disordered" evidence="1">
    <location>
        <begin position="454"/>
        <end position="575"/>
    </location>
</feature>
<feature type="compositionally biased region" description="Polar residues" evidence="1">
    <location>
        <begin position="340"/>
        <end position="357"/>
    </location>
</feature>
<reference evidence="2" key="1">
    <citation type="submission" date="2016-04" db="EMBL/GenBank/DDBJ databases">
        <authorList>
            <person name="Nguyen H.D."/>
            <person name="Samba Siva P."/>
            <person name="Cullis J."/>
            <person name="Levesque C.A."/>
            <person name="Hambleton S."/>
        </authorList>
    </citation>
    <scope>NUCLEOTIDE SEQUENCE</scope>
    <source>
        <strain evidence="2">DAOMC 236416</strain>
    </source>
</reference>
<organism evidence="2 3">
    <name type="scientific">Tilletia indica</name>
    <dbReference type="NCBI Taxonomy" id="43049"/>
    <lineage>
        <taxon>Eukaryota</taxon>
        <taxon>Fungi</taxon>
        <taxon>Dikarya</taxon>
        <taxon>Basidiomycota</taxon>
        <taxon>Ustilaginomycotina</taxon>
        <taxon>Exobasidiomycetes</taxon>
        <taxon>Tilletiales</taxon>
        <taxon>Tilletiaceae</taxon>
        <taxon>Tilletia</taxon>
    </lineage>
</organism>
<evidence type="ECO:0000256" key="1">
    <source>
        <dbReference type="SAM" id="MobiDB-lite"/>
    </source>
</evidence>
<dbReference type="Proteomes" id="UP000077521">
    <property type="component" value="Unassembled WGS sequence"/>
</dbReference>
<evidence type="ECO:0000313" key="3">
    <source>
        <dbReference type="Proteomes" id="UP000077521"/>
    </source>
</evidence>
<feature type="compositionally biased region" description="Basic and acidic residues" evidence="1">
    <location>
        <begin position="318"/>
        <end position="335"/>
    </location>
</feature>